<keyword evidence="5" id="KW-0325">Glycoprotein</keyword>
<feature type="chain" id="PRO_5044855968" description="CREG-like beta-barrel domain-containing protein" evidence="6">
    <location>
        <begin position="21"/>
        <end position="219"/>
    </location>
</feature>
<feature type="domain" description="CREG-like beta-barrel" evidence="7">
    <location>
        <begin position="39"/>
        <end position="204"/>
    </location>
</feature>
<evidence type="ECO:0000256" key="1">
    <source>
        <dbReference type="ARBA" id="ARBA00004613"/>
    </source>
</evidence>
<comment type="caution">
    <text evidence="8">The sequence shown here is derived from an EMBL/GenBank/DDBJ whole genome shotgun (WGS) entry which is preliminary data.</text>
</comment>
<dbReference type="PANTHER" id="PTHR13343">
    <property type="entry name" value="CREG1 PROTEIN"/>
    <property type="match status" value="1"/>
</dbReference>
<dbReference type="PANTHER" id="PTHR13343:SF17">
    <property type="entry name" value="CELLULAR REPRESSOR OF E1A-STIMULATED GENES, ISOFORM A"/>
    <property type="match status" value="1"/>
</dbReference>
<gene>
    <name evidence="8" type="ORF">TKK_004091</name>
</gene>
<dbReference type="InterPro" id="IPR012349">
    <property type="entry name" value="Split_barrel_FMN-bd"/>
</dbReference>
<proteinExistence type="inferred from homology"/>
<dbReference type="Proteomes" id="UP001627154">
    <property type="component" value="Unassembled WGS sequence"/>
</dbReference>
<keyword evidence="4 6" id="KW-0732">Signal</keyword>
<name>A0ABD2XCK6_9HYME</name>
<reference evidence="8 9" key="1">
    <citation type="journal article" date="2024" name="bioRxiv">
        <title>A reference genome for Trichogramma kaykai: A tiny desert-dwelling parasitoid wasp with competing sex-ratio distorters.</title>
        <authorList>
            <person name="Culotta J."/>
            <person name="Lindsey A.R."/>
        </authorList>
    </citation>
    <scope>NUCLEOTIDE SEQUENCE [LARGE SCALE GENOMIC DNA]</scope>
    <source>
        <strain evidence="8 9">KSX58</strain>
    </source>
</reference>
<evidence type="ECO:0000313" key="9">
    <source>
        <dbReference type="Proteomes" id="UP001627154"/>
    </source>
</evidence>
<evidence type="ECO:0000256" key="5">
    <source>
        <dbReference type="ARBA" id="ARBA00023180"/>
    </source>
</evidence>
<keyword evidence="9" id="KW-1185">Reference proteome</keyword>
<evidence type="ECO:0000259" key="7">
    <source>
        <dbReference type="Pfam" id="PF13883"/>
    </source>
</evidence>
<sequence length="219" mass="24687">MKYTCAFPLVLLLLPSLAESRNVIDDRPGLQQRREPPHHGKSALMARYIVNEANWTSVATISTDPRLTSYPYVNIVSSSDGPLGNGGGVPYLFLTPLDSTSKDLSKDNRATLMMSLVQGDWCKVKGYDPMDPRCARVIISGRIKSIEEKDVDHESAKSAIFGRHQWLSHMPANHHFYFARMEIETIDVLAFFGGAARVTPEDYYRASEESLRAYRSLYR</sequence>
<protein>
    <recommendedName>
        <fullName evidence="7">CREG-like beta-barrel domain-containing protein</fullName>
    </recommendedName>
</protein>
<dbReference type="GO" id="GO:0005576">
    <property type="term" value="C:extracellular region"/>
    <property type="evidence" value="ECO:0007669"/>
    <property type="project" value="UniProtKB-SubCell"/>
</dbReference>
<keyword evidence="3" id="KW-0964">Secreted</keyword>
<dbReference type="SUPFAM" id="SSF50475">
    <property type="entry name" value="FMN-binding split barrel"/>
    <property type="match status" value="1"/>
</dbReference>
<comment type="subcellular location">
    <subcellularLocation>
        <location evidence="1">Secreted</location>
    </subcellularLocation>
</comment>
<dbReference type="Pfam" id="PF13883">
    <property type="entry name" value="CREG_beta-barrel"/>
    <property type="match status" value="1"/>
</dbReference>
<dbReference type="InterPro" id="IPR055343">
    <property type="entry name" value="CREG_beta-barrel"/>
</dbReference>
<dbReference type="GO" id="GO:0012505">
    <property type="term" value="C:endomembrane system"/>
    <property type="evidence" value="ECO:0007669"/>
    <property type="project" value="UniProtKB-ARBA"/>
</dbReference>
<evidence type="ECO:0000313" key="8">
    <source>
        <dbReference type="EMBL" id="KAL3402931.1"/>
    </source>
</evidence>
<evidence type="ECO:0000256" key="6">
    <source>
        <dbReference type="SAM" id="SignalP"/>
    </source>
</evidence>
<dbReference type="EMBL" id="JBJJXI010000032">
    <property type="protein sequence ID" value="KAL3402931.1"/>
    <property type="molecule type" value="Genomic_DNA"/>
</dbReference>
<dbReference type="GO" id="GO:0005737">
    <property type="term" value="C:cytoplasm"/>
    <property type="evidence" value="ECO:0007669"/>
    <property type="project" value="UniProtKB-ARBA"/>
</dbReference>
<organism evidence="8 9">
    <name type="scientific">Trichogramma kaykai</name>
    <dbReference type="NCBI Taxonomy" id="54128"/>
    <lineage>
        <taxon>Eukaryota</taxon>
        <taxon>Metazoa</taxon>
        <taxon>Ecdysozoa</taxon>
        <taxon>Arthropoda</taxon>
        <taxon>Hexapoda</taxon>
        <taxon>Insecta</taxon>
        <taxon>Pterygota</taxon>
        <taxon>Neoptera</taxon>
        <taxon>Endopterygota</taxon>
        <taxon>Hymenoptera</taxon>
        <taxon>Apocrita</taxon>
        <taxon>Proctotrupomorpha</taxon>
        <taxon>Chalcidoidea</taxon>
        <taxon>Trichogrammatidae</taxon>
        <taxon>Trichogramma</taxon>
    </lineage>
</organism>
<dbReference type="AlphaFoldDB" id="A0ABD2XCK6"/>
<dbReference type="FunFam" id="2.30.110.10:FF:000004">
    <property type="entry name" value="Cellular repressor of E1A-stimulated genes 1"/>
    <property type="match status" value="1"/>
</dbReference>
<evidence type="ECO:0000256" key="2">
    <source>
        <dbReference type="ARBA" id="ARBA00009230"/>
    </source>
</evidence>
<accession>A0ABD2XCK6</accession>
<feature type="signal peptide" evidence="6">
    <location>
        <begin position="1"/>
        <end position="20"/>
    </location>
</feature>
<evidence type="ECO:0000256" key="4">
    <source>
        <dbReference type="ARBA" id="ARBA00022729"/>
    </source>
</evidence>
<evidence type="ECO:0000256" key="3">
    <source>
        <dbReference type="ARBA" id="ARBA00022525"/>
    </source>
</evidence>
<dbReference type="Gene3D" id="2.30.110.10">
    <property type="entry name" value="Electron Transport, Fmn-binding Protein, Chain A"/>
    <property type="match status" value="1"/>
</dbReference>
<comment type="similarity">
    <text evidence="2">Belongs to the CREG family.</text>
</comment>